<accession>A0A0W1R3F8</accession>
<dbReference type="AlphaFoldDB" id="A0A0W1R3F8"/>
<dbReference type="EMBL" id="LOPU01000037">
    <property type="protein sequence ID" value="KTG07864.1"/>
    <property type="molecule type" value="Genomic_DNA"/>
</dbReference>
<name>A0A0W1R3F8_9EURY</name>
<keyword evidence="1" id="KW-0472">Membrane</keyword>
<organism evidence="2 3">
    <name type="scientific">Haloprofundus marisrubri</name>
    <dbReference type="NCBI Taxonomy" id="1514971"/>
    <lineage>
        <taxon>Archaea</taxon>
        <taxon>Methanobacteriati</taxon>
        <taxon>Methanobacteriota</taxon>
        <taxon>Stenosarchaea group</taxon>
        <taxon>Halobacteria</taxon>
        <taxon>Halobacteriales</taxon>
        <taxon>Haloferacaceae</taxon>
        <taxon>Haloprofundus</taxon>
    </lineage>
</organism>
<sequence length="73" mass="7827">MRTLVPQTASENALLWFFASVGAQAILGTALVFGLGFSAFDFWMSMLGSSIGLAVVGYLFYERLSDSTAASEH</sequence>
<evidence type="ECO:0000313" key="2">
    <source>
        <dbReference type="EMBL" id="KTG07864.1"/>
    </source>
</evidence>
<protein>
    <submittedName>
        <fullName evidence="2">Uncharacterized protein</fullName>
    </submittedName>
</protein>
<comment type="caution">
    <text evidence="2">The sequence shown here is derived from an EMBL/GenBank/DDBJ whole genome shotgun (WGS) entry which is preliminary data.</text>
</comment>
<evidence type="ECO:0000313" key="3">
    <source>
        <dbReference type="Proteomes" id="UP000054387"/>
    </source>
</evidence>
<dbReference type="Proteomes" id="UP000054387">
    <property type="component" value="Unassembled WGS sequence"/>
</dbReference>
<evidence type="ECO:0000256" key="1">
    <source>
        <dbReference type="SAM" id="Phobius"/>
    </source>
</evidence>
<feature type="transmembrane region" description="Helical" evidence="1">
    <location>
        <begin position="42"/>
        <end position="61"/>
    </location>
</feature>
<keyword evidence="1" id="KW-0812">Transmembrane</keyword>
<gene>
    <name evidence="2" type="ORF">AUR64_01105</name>
</gene>
<proteinExistence type="predicted"/>
<feature type="transmembrane region" description="Helical" evidence="1">
    <location>
        <begin position="12"/>
        <end position="36"/>
    </location>
</feature>
<keyword evidence="1" id="KW-1133">Transmembrane helix</keyword>
<dbReference type="STRING" id="1514971.AUR64_01105"/>
<dbReference type="RefSeq" id="WP_058583292.1">
    <property type="nucleotide sequence ID" value="NZ_LOPU01000037.1"/>
</dbReference>
<reference evidence="2 3" key="1">
    <citation type="submission" date="2015-12" db="EMBL/GenBank/DDBJ databases">
        <title>Haloprofundus marisrubri gen. nov., sp. nov., an extremely halophilic archaeon isolated from the Discovery deep brine-seawater interface in the Red Sea.</title>
        <authorList>
            <person name="Zhang G."/>
            <person name="Stingl U."/>
            <person name="Rashid M."/>
        </authorList>
    </citation>
    <scope>NUCLEOTIDE SEQUENCE [LARGE SCALE GENOMIC DNA]</scope>
    <source>
        <strain evidence="2 3">SB9</strain>
    </source>
</reference>
<keyword evidence="3" id="KW-1185">Reference proteome</keyword>